<evidence type="ECO:0000313" key="2">
    <source>
        <dbReference type="EMBL" id="PLW12988.1"/>
    </source>
</evidence>
<protein>
    <submittedName>
        <fullName evidence="2">Uncharacterized protein</fullName>
    </submittedName>
</protein>
<dbReference type="Proteomes" id="UP000235388">
    <property type="component" value="Unassembled WGS sequence"/>
</dbReference>
<dbReference type="EMBL" id="PGCJ01000964">
    <property type="protein sequence ID" value="PLW12988.1"/>
    <property type="molecule type" value="Genomic_DNA"/>
</dbReference>
<evidence type="ECO:0000256" key="1">
    <source>
        <dbReference type="SAM" id="MobiDB-lite"/>
    </source>
</evidence>
<sequence length="95" mass="10231">MTDGLAAFCERISLAFWEPFSIDSTRHVGAGAPDERSVNLKLNDLRTPGCTRGVGRAPGYTTGAAGVLQTSWDNNPIPSSNRLENHSGFQLIGER</sequence>
<keyword evidence="3" id="KW-1185">Reference proteome</keyword>
<dbReference type="AlphaFoldDB" id="A0A2N5SIC2"/>
<proteinExistence type="predicted"/>
<organism evidence="2 3">
    <name type="scientific">Puccinia coronata f. sp. avenae</name>
    <dbReference type="NCBI Taxonomy" id="200324"/>
    <lineage>
        <taxon>Eukaryota</taxon>
        <taxon>Fungi</taxon>
        <taxon>Dikarya</taxon>
        <taxon>Basidiomycota</taxon>
        <taxon>Pucciniomycotina</taxon>
        <taxon>Pucciniomycetes</taxon>
        <taxon>Pucciniales</taxon>
        <taxon>Pucciniaceae</taxon>
        <taxon>Puccinia</taxon>
    </lineage>
</organism>
<evidence type="ECO:0000313" key="3">
    <source>
        <dbReference type="Proteomes" id="UP000235388"/>
    </source>
</evidence>
<gene>
    <name evidence="2" type="ORF">PCANC_20934</name>
</gene>
<feature type="region of interest" description="Disordered" evidence="1">
    <location>
        <begin position="72"/>
        <end position="95"/>
    </location>
</feature>
<feature type="compositionally biased region" description="Polar residues" evidence="1">
    <location>
        <begin position="72"/>
        <end position="82"/>
    </location>
</feature>
<accession>A0A2N5SIC2</accession>
<comment type="caution">
    <text evidence="2">The sequence shown here is derived from an EMBL/GenBank/DDBJ whole genome shotgun (WGS) entry which is preliminary data.</text>
</comment>
<name>A0A2N5SIC2_9BASI</name>
<reference evidence="2 3" key="1">
    <citation type="submission" date="2017-11" db="EMBL/GenBank/DDBJ databases">
        <title>De novo assembly and phasing of dikaryotic genomes from two isolates of Puccinia coronata f. sp. avenae, the causal agent of oat crown rust.</title>
        <authorList>
            <person name="Miller M.E."/>
            <person name="Zhang Y."/>
            <person name="Omidvar V."/>
            <person name="Sperschneider J."/>
            <person name="Schwessinger B."/>
            <person name="Raley C."/>
            <person name="Palmer J.M."/>
            <person name="Garnica D."/>
            <person name="Upadhyaya N."/>
            <person name="Rathjen J."/>
            <person name="Taylor J.M."/>
            <person name="Park R.F."/>
            <person name="Dodds P.N."/>
            <person name="Hirsch C.D."/>
            <person name="Kianian S.F."/>
            <person name="Figueroa M."/>
        </authorList>
    </citation>
    <scope>NUCLEOTIDE SEQUENCE [LARGE SCALE GENOMIC DNA]</scope>
    <source>
        <strain evidence="2">12NC29</strain>
    </source>
</reference>